<evidence type="ECO:0000313" key="5">
    <source>
        <dbReference type="Proteomes" id="UP000585272"/>
    </source>
</evidence>
<evidence type="ECO:0000313" key="4">
    <source>
        <dbReference type="EMBL" id="MBB4662216.1"/>
    </source>
</evidence>
<dbReference type="SMART" id="SM00065">
    <property type="entry name" value="GAF"/>
    <property type="match status" value="1"/>
</dbReference>
<dbReference type="InterPro" id="IPR041522">
    <property type="entry name" value="CdaR_GGDEF"/>
</dbReference>
<dbReference type="InterPro" id="IPR029016">
    <property type="entry name" value="GAF-like_dom_sf"/>
</dbReference>
<keyword evidence="5" id="KW-1185">Reference proteome</keyword>
<dbReference type="Gene3D" id="3.30.450.40">
    <property type="match status" value="1"/>
</dbReference>
<feature type="domain" description="GAF" evidence="3">
    <location>
        <begin position="78"/>
        <end position="229"/>
    </location>
</feature>
<reference evidence="4 5" key="1">
    <citation type="submission" date="2020-08" db="EMBL/GenBank/DDBJ databases">
        <title>Genomic Encyclopedia of Archaeal and Bacterial Type Strains, Phase II (KMG-II): from individual species to whole genera.</title>
        <authorList>
            <person name="Goeker M."/>
        </authorList>
    </citation>
    <scope>NUCLEOTIDE SEQUENCE [LARGE SCALE GENOMIC DNA]</scope>
    <source>
        <strain evidence="4 5">DSM 23288</strain>
    </source>
</reference>
<dbReference type="EMBL" id="JACHNU010000002">
    <property type="protein sequence ID" value="MBB4662216.1"/>
    <property type="molecule type" value="Genomic_DNA"/>
</dbReference>
<dbReference type="Pfam" id="PF13556">
    <property type="entry name" value="HTH_30"/>
    <property type="match status" value="1"/>
</dbReference>
<feature type="compositionally biased region" description="Gly residues" evidence="2">
    <location>
        <begin position="300"/>
        <end position="343"/>
    </location>
</feature>
<comment type="caution">
    <text evidence="4">The sequence shown here is derived from an EMBL/GenBank/DDBJ whole genome shotgun (WGS) entry which is preliminary data.</text>
</comment>
<name>A0A840IBK7_9ACTN</name>
<dbReference type="AlphaFoldDB" id="A0A840IBK7"/>
<gene>
    <name evidence="4" type="ORF">BDZ31_001802</name>
</gene>
<dbReference type="InterPro" id="IPR025736">
    <property type="entry name" value="PucR_C-HTH_dom"/>
</dbReference>
<dbReference type="PANTHER" id="PTHR33744">
    <property type="entry name" value="CARBOHYDRATE DIACID REGULATOR"/>
    <property type="match status" value="1"/>
</dbReference>
<dbReference type="InterPro" id="IPR051448">
    <property type="entry name" value="CdaR-like_regulators"/>
</dbReference>
<dbReference type="Gene3D" id="1.10.10.2840">
    <property type="entry name" value="PucR C-terminal helix-turn-helix domain"/>
    <property type="match status" value="1"/>
</dbReference>
<protein>
    <submittedName>
        <fullName evidence="4">GAF domain-containing protein/sugar diacid utilization regulator</fullName>
    </submittedName>
</protein>
<dbReference type="InterPro" id="IPR042070">
    <property type="entry name" value="PucR_C-HTH_sf"/>
</dbReference>
<dbReference type="InterPro" id="IPR003018">
    <property type="entry name" value="GAF"/>
</dbReference>
<dbReference type="Pfam" id="PF17853">
    <property type="entry name" value="GGDEF_2"/>
    <property type="match status" value="1"/>
</dbReference>
<organism evidence="4 5">
    <name type="scientific">Conexibacter arvalis</name>
    <dbReference type="NCBI Taxonomy" id="912552"/>
    <lineage>
        <taxon>Bacteria</taxon>
        <taxon>Bacillati</taxon>
        <taxon>Actinomycetota</taxon>
        <taxon>Thermoleophilia</taxon>
        <taxon>Solirubrobacterales</taxon>
        <taxon>Conexibacteraceae</taxon>
        <taxon>Conexibacter</taxon>
    </lineage>
</organism>
<accession>A0A840IBK7</accession>
<comment type="similarity">
    <text evidence="1">Belongs to the CdaR family.</text>
</comment>
<dbReference type="RefSeq" id="WP_183341246.1">
    <property type="nucleotide sequence ID" value="NZ_JACHNU010000002.1"/>
</dbReference>
<evidence type="ECO:0000256" key="1">
    <source>
        <dbReference type="ARBA" id="ARBA00006754"/>
    </source>
</evidence>
<proteinExistence type="inferred from homology"/>
<evidence type="ECO:0000256" key="2">
    <source>
        <dbReference type="SAM" id="MobiDB-lite"/>
    </source>
</evidence>
<evidence type="ECO:0000259" key="3">
    <source>
        <dbReference type="SMART" id="SM00065"/>
    </source>
</evidence>
<dbReference type="SUPFAM" id="SSF55781">
    <property type="entry name" value="GAF domain-like"/>
    <property type="match status" value="1"/>
</dbReference>
<dbReference type="PANTHER" id="PTHR33744:SF1">
    <property type="entry name" value="DNA-BINDING TRANSCRIPTIONAL ACTIVATOR ADER"/>
    <property type="match status" value="1"/>
</dbReference>
<sequence length="683" mass="71248">MQRRDRATNAVPRAALELLARGEPAERLRALADGAGAGERADVDLALQVLGQLERHRTRERELLALYETAHDLTALRDVDRVLGAIVRRARQLLSSDVGYLSIHDRERDDFYVRATDGSFSDDFRRIRVPAGVGICGLVAADKRPRFSSDYADDDRFRHSGRIDHGVLAEGIESLLGVPLMADDAVIGVLFVADRYPRAYAPEQIALLDSLGALAAAAIENARLFQESRDALLRERRANAALQARTLEIQSAADVHEQLTALLAAGGELADLADVVARELGGEVIVVGDAGEPLARSGGDDGAGSSGGGGVGSSGGGGAGGGGGGGVGSSGGDGIGSSSGVGAGGELSDALRDGLRRSAELGRSLRLEAEGAWAASTAAPSGGEGGLVLLRDGPLSPPQVRMLERAAVMVALVLLSRERVVAAEQRAMGDLVNGLLTQPHADPEALGREARRHGLPLDQPLAVVALRLEQAREPRFAQVARAALGGRGLVGAFNGELAAIVAADDAETSAARVHADLAAAARAPVTAAIALAGEPAQLPGAHRRASRCLRLLVSLGREGDCASETALAPYALLLSGQGRAQVGGYVERELAPLARWDERRGTELVRTLLTYFDCGHSTTAASAALHIHPNTLRQRLDKVTSLLPGWNDPSRVLELHLALRLHMLHAADGGDGAEPADGRPARG</sequence>
<feature type="region of interest" description="Disordered" evidence="2">
    <location>
        <begin position="291"/>
        <end position="343"/>
    </location>
</feature>
<dbReference type="Proteomes" id="UP000585272">
    <property type="component" value="Unassembled WGS sequence"/>
</dbReference>
<dbReference type="Pfam" id="PF13185">
    <property type="entry name" value="GAF_2"/>
    <property type="match status" value="1"/>
</dbReference>